<dbReference type="OrthoDB" id="2958217at2759"/>
<dbReference type="EMBL" id="JAAOAN010000871">
    <property type="protein sequence ID" value="KAF5698764.1"/>
    <property type="molecule type" value="Genomic_DNA"/>
</dbReference>
<dbReference type="InterPro" id="IPR010730">
    <property type="entry name" value="HET"/>
</dbReference>
<proteinExistence type="predicted"/>
<organism evidence="2 3">
    <name type="scientific">Fusarium mundagurra</name>
    <dbReference type="NCBI Taxonomy" id="1567541"/>
    <lineage>
        <taxon>Eukaryota</taxon>
        <taxon>Fungi</taxon>
        <taxon>Dikarya</taxon>
        <taxon>Ascomycota</taxon>
        <taxon>Pezizomycotina</taxon>
        <taxon>Sordariomycetes</taxon>
        <taxon>Hypocreomycetidae</taxon>
        <taxon>Hypocreales</taxon>
        <taxon>Nectriaceae</taxon>
        <taxon>Fusarium</taxon>
        <taxon>Fusarium fujikuroi species complex</taxon>
    </lineage>
</organism>
<dbReference type="PANTHER" id="PTHR33112">
    <property type="entry name" value="DOMAIN PROTEIN, PUTATIVE-RELATED"/>
    <property type="match status" value="1"/>
</dbReference>
<protein>
    <recommendedName>
        <fullName evidence="1">Heterokaryon incompatibility domain-containing protein</fullName>
    </recommendedName>
</protein>
<comment type="caution">
    <text evidence="2">The sequence shown here is derived from an EMBL/GenBank/DDBJ whole genome shotgun (WGS) entry which is preliminary data.</text>
</comment>
<dbReference type="PANTHER" id="PTHR33112:SF16">
    <property type="entry name" value="HETEROKARYON INCOMPATIBILITY DOMAIN-CONTAINING PROTEIN"/>
    <property type="match status" value="1"/>
</dbReference>
<keyword evidence="3" id="KW-1185">Reference proteome</keyword>
<evidence type="ECO:0000313" key="3">
    <source>
        <dbReference type="Proteomes" id="UP000544331"/>
    </source>
</evidence>
<dbReference type="Proteomes" id="UP000544331">
    <property type="component" value="Unassembled WGS sequence"/>
</dbReference>
<evidence type="ECO:0000259" key="1">
    <source>
        <dbReference type="Pfam" id="PF06985"/>
    </source>
</evidence>
<name>A0A8H5XS42_9HYPO</name>
<sequence length="638" mass="70953">MKTRKGRAGISAARLCKKCEAVKFNDRDAGGIKGVSKNGKTCLNMNSSVLSQSHSQLEMGWHLKLDYCINDVLPRLPILAKSARSGCDFCGFLRTTILSKEGNIEEMIRELVAGKATCGIVIRLYYKWSPPEDHSLAIGMLYLLVFLSVNGHDDDGVMLIFNVEGLEGSEFLKAPSGDSILESLAERLAGIDDRQLTPALYDAVAVARSLSIPYLWVDALCILQDSRADWERESCVMDKIYGNAAVTIAALASTSCNEGFCLAKRPELYIPYSSSINPEVDGFCKVRFLLAERSISNTMIFDDSIIIRANVRECLWSSRGWTFQESALSRRILGFGTSELCFLCPSSSQYMGGQELQKTFLAQLGTFFWDPCNSSSNYANWADVVTEYSHRSNGYTHVTDILPAISGLAAKFGEILQVQKELYVGGLWKGDLLLGTLWYISSANPVKRPCLAACVESLATSDPYIAPSWSWANRGQVSFMHGTYSNLRGECQLEAWTTLKGANPYGEVTNGLLRITGKARHLHSDLEILNTEPLHHLRQWISRDTSGNRWYYRLDWDPPGNRESPEKLKMVLTGSASRPNAARRIVFGLLIHEAGPSNPDKFYRVVSLISRSLAQFVDILLQWLHYGLEDIPQELAAS</sequence>
<feature type="domain" description="Heterokaryon incompatibility" evidence="1">
    <location>
        <begin position="192"/>
        <end position="325"/>
    </location>
</feature>
<accession>A0A8H5XS42</accession>
<reference evidence="2 3" key="1">
    <citation type="submission" date="2020-05" db="EMBL/GenBank/DDBJ databases">
        <title>Identification and distribution of gene clusters putatively required for synthesis of sphingolipid metabolism inhibitors in phylogenetically diverse species of the filamentous fungus Fusarium.</title>
        <authorList>
            <person name="Kim H.-S."/>
            <person name="Busman M."/>
            <person name="Brown D.W."/>
            <person name="Divon H."/>
            <person name="Uhlig S."/>
            <person name="Proctor R.H."/>
        </authorList>
    </citation>
    <scope>NUCLEOTIDE SEQUENCE [LARGE SCALE GENOMIC DNA]</scope>
    <source>
        <strain evidence="2 3">NRRL 66235</strain>
    </source>
</reference>
<dbReference type="AlphaFoldDB" id="A0A8H5XS42"/>
<evidence type="ECO:0000313" key="2">
    <source>
        <dbReference type="EMBL" id="KAF5698764.1"/>
    </source>
</evidence>
<gene>
    <name evidence="2" type="ORF">FMUND_15014</name>
</gene>
<dbReference type="Pfam" id="PF06985">
    <property type="entry name" value="HET"/>
    <property type="match status" value="1"/>
</dbReference>